<evidence type="ECO:0000313" key="2">
    <source>
        <dbReference type="Proteomes" id="UP000199109"/>
    </source>
</evidence>
<accession>A0A1G7D112</accession>
<proteinExistence type="predicted"/>
<reference evidence="1 2" key="1">
    <citation type="submission" date="2016-10" db="EMBL/GenBank/DDBJ databases">
        <authorList>
            <person name="de Groot N.N."/>
        </authorList>
    </citation>
    <scope>NUCLEOTIDE SEQUENCE [LARGE SCALE GENOMIC DNA]</scope>
    <source>
        <strain evidence="1 2">DSM 23421</strain>
    </source>
</reference>
<dbReference type="Proteomes" id="UP000199109">
    <property type="component" value="Unassembled WGS sequence"/>
</dbReference>
<organism evidence="1 2">
    <name type="scientific">Pricia antarctica</name>
    <dbReference type="NCBI Taxonomy" id="641691"/>
    <lineage>
        <taxon>Bacteria</taxon>
        <taxon>Pseudomonadati</taxon>
        <taxon>Bacteroidota</taxon>
        <taxon>Flavobacteriia</taxon>
        <taxon>Flavobacteriales</taxon>
        <taxon>Flavobacteriaceae</taxon>
        <taxon>Pricia</taxon>
    </lineage>
</organism>
<name>A0A1G7D112_9FLAO</name>
<keyword evidence="2" id="KW-1185">Reference proteome</keyword>
<gene>
    <name evidence="1" type="ORF">SAMN05421636_105121</name>
</gene>
<sequence length="53" mass="6350">MNIAIFNIHNWEKKYLENTDDGKNTQKILNTYMALDTSLFDQYGTRKHSQDHF</sequence>
<dbReference type="EMBL" id="FNAO01000005">
    <property type="protein sequence ID" value="SDE45219.1"/>
    <property type="molecule type" value="Genomic_DNA"/>
</dbReference>
<protein>
    <submittedName>
        <fullName evidence="1">Uncharacterized protein</fullName>
    </submittedName>
</protein>
<evidence type="ECO:0000313" key="1">
    <source>
        <dbReference type="EMBL" id="SDE45219.1"/>
    </source>
</evidence>
<dbReference type="RefSeq" id="WP_175455316.1">
    <property type="nucleotide sequence ID" value="NZ_FNAO01000005.1"/>
</dbReference>
<dbReference type="AlphaFoldDB" id="A0A1G7D112"/>
<dbReference type="STRING" id="641691.SAMN05421636_105121"/>